<evidence type="ECO:0000259" key="8">
    <source>
        <dbReference type="Pfam" id="PF04118"/>
    </source>
</evidence>
<evidence type="ECO:0000256" key="6">
    <source>
        <dbReference type="ARBA" id="ARBA00046326"/>
    </source>
</evidence>
<dbReference type="InterPro" id="IPR007249">
    <property type="entry name" value="DOP1_N"/>
</dbReference>
<dbReference type="Proteomes" id="UP000799640">
    <property type="component" value="Unassembled WGS sequence"/>
</dbReference>
<dbReference type="GO" id="GO:0000139">
    <property type="term" value="C:Golgi membrane"/>
    <property type="evidence" value="ECO:0007669"/>
    <property type="project" value="UniProtKB-SubCell"/>
</dbReference>
<name>A0A6G1HVK5_9PEZI</name>
<dbReference type="Pfam" id="PF24597">
    <property type="entry name" value="TPR_DOP1_M"/>
    <property type="match status" value="1"/>
</dbReference>
<dbReference type="GO" id="GO:0005768">
    <property type="term" value="C:endosome"/>
    <property type="evidence" value="ECO:0007669"/>
    <property type="project" value="TreeGrafter"/>
</dbReference>
<reference evidence="11" key="1">
    <citation type="journal article" date="2020" name="Stud. Mycol.">
        <title>101 Dothideomycetes genomes: a test case for predicting lifestyles and emergence of pathogens.</title>
        <authorList>
            <person name="Haridas S."/>
            <person name="Albert R."/>
            <person name="Binder M."/>
            <person name="Bloem J."/>
            <person name="Labutti K."/>
            <person name="Salamov A."/>
            <person name="Andreopoulos B."/>
            <person name="Baker S."/>
            <person name="Barry K."/>
            <person name="Bills G."/>
            <person name="Bluhm B."/>
            <person name="Cannon C."/>
            <person name="Castanera R."/>
            <person name="Culley D."/>
            <person name="Daum C."/>
            <person name="Ezra D."/>
            <person name="Gonzalez J."/>
            <person name="Henrissat B."/>
            <person name="Kuo A."/>
            <person name="Liang C."/>
            <person name="Lipzen A."/>
            <person name="Lutzoni F."/>
            <person name="Magnuson J."/>
            <person name="Mondo S."/>
            <person name="Nolan M."/>
            <person name="Ohm R."/>
            <person name="Pangilinan J."/>
            <person name="Park H.-J."/>
            <person name="Ramirez L."/>
            <person name="Alfaro M."/>
            <person name="Sun H."/>
            <person name="Tritt A."/>
            <person name="Yoshinaga Y."/>
            <person name="Zwiers L.-H."/>
            <person name="Turgeon B."/>
            <person name="Goodwin S."/>
            <person name="Spatafora J."/>
            <person name="Crous P."/>
            <person name="Grigoriev I."/>
        </authorList>
    </citation>
    <scope>NUCLEOTIDE SEQUENCE</scope>
    <source>
        <strain evidence="11">CBS 262.69</strain>
    </source>
</reference>
<evidence type="ECO:0000256" key="3">
    <source>
        <dbReference type="ARBA" id="ARBA00022927"/>
    </source>
</evidence>
<dbReference type="GO" id="GO:0015031">
    <property type="term" value="P:protein transport"/>
    <property type="evidence" value="ECO:0007669"/>
    <property type="project" value="UniProtKB-KW"/>
</dbReference>
<dbReference type="Pfam" id="PF04118">
    <property type="entry name" value="Dopey_N"/>
    <property type="match status" value="1"/>
</dbReference>
<keyword evidence="2" id="KW-0813">Transport</keyword>
<evidence type="ECO:0000313" key="11">
    <source>
        <dbReference type="EMBL" id="KAF2399964.1"/>
    </source>
</evidence>
<evidence type="ECO:0000259" key="9">
    <source>
        <dbReference type="Pfam" id="PF24597"/>
    </source>
</evidence>
<accession>A0A6G1HVK5</accession>
<dbReference type="GO" id="GO:0005829">
    <property type="term" value="C:cytosol"/>
    <property type="evidence" value="ECO:0007669"/>
    <property type="project" value="GOC"/>
</dbReference>
<evidence type="ECO:0000256" key="4">
    <source>
        <dbReference type="ARBA" id="ARBA00023034"/>
    </source>
</evidence>
<dbReference type="InterPro" id="IPR056458">
    <property type="entry name" value="TPR_DOP1_M"/>
</dbReference>
<proteinExistence type="inferred from homology"/>
<dbReference type="PANTHER" id="PTHR14042:SF24">
    <property type="entry name" value="PROTEIN DOPEY-1 HOMOLOG"/>
    <property type="match status" value="1"/>
</dbReference>
<feature type="domain" description="DOP1-like middle TPR" evidence="9">
    <location>
        <begin position="390"/>
        <end position="611"/>
    </location>
</feature>
<feature type="domain" description="DOP1-like C-terminal" evidence="10">
    <location>
        <begin position="1361"/>
        <end position="1838"/>
    </location>
</feature>
<keyword evidence="3" id="KW-0653">Protein transport</keyword>
<dbReference type="GO" id="GO:0006895">
    <property type="term" value="P:Golgi to endosome transport"/>
    <property type="evidence" value="ECO:0007669"/>
    <property type="project" value="InterPro"/>
</dbReference>
<dbReference type="EMBL" id="ML996696">
    <property type="protein sequence ID" value="KAF2399964.1"/>
    <property type="molecule type" value="Genomic_DNA"/>
</dbReference>
<dbReference type="InterPro" id="IPR056457">
    <property type="entry name" value="DOP1_C"/>
</dbReference>
<dbReference type="InterPro" id="IPR040314">
    <property type="entry name" value="DOP1"/>
</dbReference>
<feature type="domain" description="DOP1 N-terminal" evidence="8">
    <location>
        <begin position="39"/>
        <end position="364"/>
    </location>
</feature>
<keyword evidence="12" id="KW-1185">Reference proteome</keyword>
<comment type="similarity">
    <text evidence="6">Belongs to the DOP1 family.</text>
</comment>
<comment type="subcellular location">
    <subcellularLocation>
        <location evidence="1">Golgi apparatus membrane</location>
        <topology evidence="1">Peripheral membrane protein</topology>
    </subcellularLocation>
</comment>
<evidence type="ECO:0000256" key="7">
    <source>
        <dbReference type="SAM" id="MobiDB-lite"/>
    </source>
</evidence>
<organism evidence="11 12">
    <name type="scientific">Trichodelitschia bisporula</name>
    <dbReference type="NCBI Taxonomy" id="703511"/>
    <lineage>
        <taxon>Eukaryota</taxon>
        <taxon>Fungi</taxon>
        <taxon>Dikarya</taxon>
        <taxon>Ascomycota</taxon>
        <taxon>Pezizomycotina</taxon>
        <taxon>Dothideomycetes</taxon>
        <taxon>Dothideomycetes incertae sedis</taxon>
        <taxon>Phaeotrichales</taxon>
        <taxon>Phaeotrichaceae</taxon>
        <taxon>Trichodelitschia</taxon>
    </lineage>
</organism>
<keyword evidence="4" id="KW-0333">Golgi apparatus</keyword>
<evidence type="ECO:0000256" key="5">
    <source>
        <dbReference type="ARBA" id="ARBA00023136"/>
    </source>
</evidence>
<feature type="region of interest" description="Disordered" evidence="7">
    <location>
        <begin position="1"/>
        <end position="37"/>
    </location>
</feature>
<keyword evidence="5" id="KW-0472">Membrane</keyword>
<dbReference type="OrthoDB" id="297643at2759"/>
<dbReference type="GO" id="GO:0005802">
    <property type="term" value="C:trans-Golgi network"/>
    <property type="evidence" value="ECO:0007669"/>
    <property type="project" value="TreeGrafter"/>
</dbReference>
<gene>
    <name evidence="11" type="ORF">EJ06DRAFT_494784</name>
</gene>
<evidence type="ECO:0000256" key="1">
    <source>
        <dbReference type="ARBA" id="ARBA00004395"/>
    </source>
</evidence>
<evidence type="ECO:0000259" key="10">
    <source>
        <dbReference type="Pfam" id="PF24598"/>
    </source>
</evidence>
<dbReference type="InterPro" id="IPR016024">
    <property type="entry name" value="ARM-type_fold"/>
</dbReference>
<evidence type="ECO:0000256" key="2">
    <source>
        <dbReference type="ARBA" id="ARBA00022448"/>
    </source>
</evidence>
<dbReference type="PANTHER" id="PTHR14042">
    <property type="entry name" value="DOPEY-RELATED"/>
    <property type="match status" value="1"/>
</dbReference>
<evidence type="ECO:0000313" key="12">
    <source>
        <dbReference type="Proteomes" id="UP000799640"/>
    </source>
</evidence>
<dbReference type="Pfam" id="PF24598">
    <property type="entry name" value="DOP1_C"/>
    <property type="match status" value="1"/>
</dbReference>
<dbReference type="SUPFAM" id="SSF48371">
    <property type="entry name" value="ARM repeat"/>
    <property type="match status" value="1"/>
</dbReference>
<sequence>MSLEPSARRIPSPAFSSGRASPVYRLPRHAPEDGSVPKDKAFRRYASGVERALSSFDTAQQEWADYISFLGRLLKALQGRPPDSHIVPDSQVVATRLAQCLNPSLPSGVHQKALEVYTYVFATIGRENLARDFHLYFPGLSPVLSFASLSVRPYFLTLLENYILPLEATSLRPALKAIILCLLPGLEDETSEDFERILQVVDKFRQASATSHADPELDEPTDAYFWQCLFLATITNSSRRQGALAYLVRYLPKFADQQVARATEAVSVNEATIKALPASARAVITPEPGLLIRCLGAGLNDNQLLVQRGFLDLLVSNIPLGCAVMQFAASKADLERLIFAAVGVVYRRDMSLNRRLWAWLLGPEPKSEADGLESGQKSPGADAATVQSRYFAKNGLEPLSRSLLAMIKRPTTVAADRARPFRICLSLMDRWEVGGLITPVIFIPAMSSAFTFSKSAGKMESEEVIKSVSVFFDGVESSLIWEKFLELLELALEPGPLRPLPLAERLRNLELCCFMIQRFNLREEEMILHHIPLVSLTLILRLNRQRSPRASSNALFEQLKPPALDILEKLANLIPERAFVETHKATSGSRVSFITDATGHDEIIRLIDQHYCDQGAGIESSPPLAPIQLGTLLFRQTLVFFIQSVSSRNSQTLETCARVLAGLLQTIPDVSQALQSVDVLSAFQNAVEQEAESATDPSGFVVLSAITSVLVGLQSSSQKQYLKLEDVLSLQSALIAKLWDYLSPLQPKYHVEAVRCIWQLEAIPSLPRCVEASISSLIISSPSISPADTGRRFAVLWTHSIQDRSLQADKVQKGSRKASGASLMPSAIGDPSAVLSRPLLLLLDSLREEGTELHAFVKTWVQELPGLGKVLDIVIENLASLKCIQNAARPSAKGDNGMTSELPRIDDTQECLYYMRHLHNLLKYASEHTWLTLSGEPVAPLGQEGNNDADPVTLQTFLAQLGMRGLDVTAEGLDASHIIELHLVSLATILLVIHNPYSAALKDMDLDELLLDRLHADLGTMGGLLQTQLLETITAALKLRFHGSLSQKPHQRKFSRDLNPISPRILGSKEKLELPPPPKAALSGKLVDCLKAGFTSPSSRVILDSWVALLIEALPLFADTIFQNLIPLVECFCSQIKLVLEELKATFLYPQPQKPTSPEPTMISLLNGLEHILARAHDHLTTEEVRSSNPKGPDQPQGFFGNMVQGVFATESQQPVRSATANNRLAVLLCFQDTVRTCFAVWSWGVYGQGSDKQDSSSAASFGYTSLRMRNRARRLLEHLFAAEALECLETLAALWCRAPSSEFQPESVMGLLNVLNGSRPKHTLPAVFNAVYSRTNPSALDPARMSSLTSELSDVDLVTFLVSYMDSIEDDAMDEIWTDCIAFLKDILANPLPHSQILPMLLEFVALVAQKVDNTNFGEQRRMRRELADLFLRLLTAAFTTRPMGFLQEPAQAKSGGKVRHTTNGQSRVSDGPRDFISILATVVPKFQLILVDNERVSTAISNISTNVIAPTIRAKAFPSNMDASFLNLLFQLTKFSQGSKFWRKDVSDALNDTKFFTMSHQLLLKHWMPILQQFTINDKERMPELLGRLAAPTTAGIVFGVGATSARMEADRKMQLNLRRIALLILSSAPDTFVPNIGTLEEKLVELFTATPTTSPSSATRADAYMVLRALVLRTSSVHLAPLWPLMNTELQTAIVSVLPESPEAEKFNAASVLQAAKLLDALVMLDPDDFQLHEWLFVPDTIDAVYRPPDWMPTALVDEVAEALGNAGGAVATPVALQSTQAAEEGRRPLLDGLIEGLVGQGVDVRALPKEELATRVLRPFFGQLGILAFEATYGGAVADGAAFVEGLLRDLREDGETP</sequence>
<protein>
    <submittedName>
        <fullName evidence="11">Uncharacterized protein</fullName>
    </submittedName>
</protein>